<dbReference type="OrthoDB" id="4752301at2"/>
<evidence type="ECO:0000256" key="3">
    <source>
        <dbReference type="SAM" id="MobiDB-lite"/>
    </source>
</evidence>
<sequence length="185" mass="19210">MRRTASLLSAATLVAALGVSACTSRDDSANPVASPSVETSPAPSVGLPVPSPPAPGGPPLPPADVLTDVMYRLTDPAVPGAEKLPLIETAAAAEAEALDRFTAALRDNRALPLIFEARDMAWSPAEPGHVVATVIVTTANPGNGTFTYPMEFLRTGDSWQLTQRSADQLLQLQSAPEPTPAPPPR</sequence>
<name>A0A7I7JY04_9MYCO</name>
<proteinExistence type="inferred from homology"/>
<feature type="compositionally biased region" description="Pro residues" evidence="3">
    <location>
        <begin position="49"/>
        <end position="62"/>
    </location>
</feature>
<keyword evidence="6" id="KW-0449">Lipoprotein</keyword>
<dbReference type="EMBL" id="AP022563">
    <property type="protein sequence ID" value="BBX16184.1"/>
    <property type="molecule type" value="Genomic_DNA"/>
</dbReference>
<evidence type="ECO:0000256" key="4">
    <source>
        <dbReference type="SAM" id="SignalP"/>
    </source>
</evidence>
<dbReference type="RefSeq" id="WP_098002682.1">
    <property type="nucleotide sequence ID" value="NZ_AP022563.1"/>
</dbReference>
<gene>
    <name evidence="6" type="primary">lppK</name>
    <name evidence="6" type="ORF">MDUV_10440</name>
</gene>
<feature type="signal peptide" evidence="4">
    <location>
        <begin position="1"/>
        <end position="21"/>
    </location>
</feature>
<dbReference type="Pfam" id="PF26580">
    <property type="entry name" value="Mtb12_C"/>
    <property type="match status" value="1"/>
</dbReference>
<protein>
    <submittedName>
        <fullName evidence="6">Putative lipoprotein LppK</fullName>
    </submittedName>
</protein>
<comment type="similarity">
    <text evidence="2">Belongs to the MTB12 family.</text>
</comment>
<reference evidence="6 7" key="1">
    <citation type="journal article" date="2019" name="Emerg. Microbes Infect.">
        <title>Comprehensive subspecies identification of 175 nontuberculous mycobacteria species based on 7547 genomic profiles.</title>
        <authorList>
            <person name="Matsumoto Y."/>
            <person name="Kinjo T."/>
            <person name="Motooka D."/>
            <person name="Nabeya D."/>
            <person name="Jung N."/>
            <person name="Uechi K."/>
            <person name="Horii T."/>
            <person name="Iida T."/>
            <person name="Fujita J."/>
            <person name="Nakamura S."/>
        </authorList>
    </citation>
    <scope>NUCLEOTIDE SEQUENCE [LARGE SCALE GENOMIC DNA]</scope>
    <source>
        <strain evidence="6 7">JCM 6396</strain>
    </source>
</reference>
<organism evidence="6 7">
    <name type="scientific">Mycolicibacterium duvalii</name>
    <dbReference type="NCBI Taxonomy" id="39688"/>
    <lineage>
        <taxon>Bacteria</taxon>
        <taxon>Bacillati</taxon>
        <taxon>Actinomycetota</taxon>
        <taxon>Actinomycetes</taxon>
        <taxon>Mycobacteriales</taxon>
        <taxon>Mycobacteriaceae</taxon>
        <taxon>Mycolicibacterium</taxon>
    </lineage>
</organism>
<evidence type="ECO:0000259" key="5">
    <source>
        <dbReference type="Pfam" id="PF26580"/>
    </source>
</evidence>
<evidence type="ECO:0000256" key="1">
    <source>
        <dbReference type="ARBA" id="ARBA00022729"/>
    </source>
</evidence>
<evidence type="ECO:0000256" key="2">
    <source>
        <dbReference type="ARBA" id="ARBA00093774"/>
    </source>
</evidence>
<dbReference type="AlphaFoldDB" id="A0A7I7JY04"/>
<evidence type="ECO:0000313" key="6">
    <source>
        <dbReference type="EMBL" id="BBX16184.1"/>
    </source>
</evidence>
<keyword evidence="7" id="KW-1185">Reference proteome</keyword>
<evidence type="ECO:0000313" key="7">
    <source>
        <dbReference type="Proteomes" id="UP000467006"/>
    </source>
</evidence>
<feature type="domain" description="Low molecular weight antigen MTB12-like C-terminal" evidence="5">
    <location>
        <begin position="59"/>
        <end position="176"/>
    </location>
</feature>
<accession>A0A7I7JY04</accession>
<feature type="chain" id="PRO_5044005991" evidence="4">
    <location>
        <begin position="22"/>
        <end position="185"/>
    </location>
</feature>
<dbReference type="Proteomes" id="UP000467006">
    <property type="component" value="Chromosome"/>
</dbReference>
<keyword evidence="1 4" id="KW-0732">Signal</keyword>
<dbReference type="KEGG" id="mdu:MDUV_10440"/>
<feature type="region of interest" description="Disordered" evidence="3">
    <location>
        <begin position="24"/>
        <end position="62"/>
    </location>
</feature>
<dbReference type="PROSITE" id="PS51257">
    <property type="entry name" value="PROKAR_LIPOPROTEIN"/>
    <property type="match status" value="1"/>
</dbReference>
<dbReference type="InterPro" id="IPR058644">
    <property type="entry name" value="Mtb12-like_C"/>
</dbReference>